<feature type="chain" id="PRO_5047272828" evidence="1">
    <location>
        <begin position="36"/>
        <end position="155"/>
    </location>
</feature>
<name>A0ABY5MXS2_9SPHN</name>
<keyword evidence="1" id="KW-0732">Signal</keyword>
<dbReference type="RefSeq" id="WP_249504702.1">
    <property type="nucleotide sequence ID" value="NZ_CP097253.1"/>
</dbReference>
<organism evidence="2 3">
    <name type="scientific">Sphingomonas glaciei</name>
    <dbReference type="NCBI Taxonomy" id="2938948"/>
    <lineage>
        <taxon>Bacteria</taxon>
        <taxon>Pseudomonadati</taxon>
        <taxon>Pseudomonadota</taxon>
        <taxon>Alphaproteobacteria</taxon>
        <taxon>Sphingomonadales</taxon>
        <taxon>Sphingomonadaceae</taxon>
        <taxon>Sphingomonas</taxon>
    </lineage>
</organism>
<keyword evidence="3" id="KW-1185">Reference proteome</keyword>
<accession>A0ABY5MXS2</accession>
<gene>
    <name evidence="2" type="ORF">M1K48_04700</name>
</gene>
<dbReference type="EMBL" id="CP097253">
    <property type="protein sequence ID" value="UUR08932.1"/>
    <property type="molecule type" value="Genomic_DNA"/>
</dbReference>
<evidence type="ECO:0000313" key="2">
    <source>
        <dbReference type="EMBL" id="UUR08932.1"/>
    </source>
</evidence>
<dbReference type="Proteomes" id="UP000831921">
    <property type="component" value="Chromosome"/>
</dbReference>
<feature type="signal peptide" evidence="1">
    <location>
        <begin position="1"/>
        <end position="35"/>
    </location>
</feature>
<reference evidence="2 3" key="1">
    <citation type="submission" date="2022-05" db="EMBL/GenBank/DDBJ databases">
        <title>S8-45 Sphingomonas ultraviolaceadurans.</title>
        <authorList>
            <person name="Liu Y."/>
        </authorList>
    </citation>
    <scope>NUCLEOTIDE SEQUENCE [LARGE SCALE GENOMIC DNA]</scope>
    <source>
        <strain evidence="2 3">S8-45</strain>
    </source>
</reference>
<protein>
    <submittedName>
        <fullName evidence="2">Uncharacterized protein</fullName>
    </submittedName>
</protein>
<proteinExistence type="predicted"/>
<sequence>MESRRSLCHSQMMIPKWLSATFTALVAAIGSPSHAAQPTYAEGQVWEYRTRAQDTGSLLKIQRISNLGPEVVYHVSVIGLGMRRRDIPGVLQHAPVSRSSLDESVTKLSSRSFPATDFEEGVAEWQRAGGGVFTIPIAKIIDLLEEQTNSVTAEL</sequence>
<evidence type="ECO:0000313" key="3">
    <source>
        <dbReference type="Proteomes" id="UP000831921"/>
    </source>
</evidence>
<evidence type="ECO:0000256" key="1">
    <source>
        <dbReference type="SAM" id="SignalP"/>
    </source>
</evidence>